<dbReference type="InterPro" id="IPR000832">
    <property type="entry name" value="GPCR_2_secretin-like"/>
</dbReference>
<keyword evidence="10" id="KW-1185">Reference proteome</keyword>
<comment type="subcellular location">
    <subcellularLocation>
        <location evidence="1">Membrane</location>
        <topology evidence="1">Multi-pass membrane protein</topology>
    </subcellularLocation>
</comment>
<evidence type="ECO:0000256" key="1">
    <source>
        <dbReference type="ARBA" id="ARBA00004141"/>
    </source>
</evidence>
<feature type="compositionally biased region" description="Polar residues" evidence="5">
    <location>
        <begin position="1106"/>
        <end position="1118"/>
    </location>
</feature>
<proteinExistence type="predicted"/>
<feature type="signal peptide" evidence="7">
    <location>
        <begin position="1"/>
        <end position="21"/>
    </location>
</feature>
<dbReference type="PANTHER" id="PTHR45902:SF1">
    <property type="entry name" value="LATROPHILIN RECEPTOR-LIKE PROTEIN A"/>
    <property type="match status" value="1"/>
</dbReference>
<evidence type="ECO:0000256" key="3">
    <source>
        <dbReference type="ARBA" id="ARBA00022989"/>
    </source>
</evidence>
<keyword evidence="9" id="KW-0675">Receptor</keyword>
<dbReference type="Proteomes" id="UP000735302">
    <property type="component" value="Unassembled WGS sequence"/>
</dbReference>
<evidence type="ECO:0000256" key="4">
    <source>
        <dbReference type="ARBA" id="ARBA00023136"/>
    </source>
</evidence>
<keyword evidence="2 6" id="KW-0812">Transmembrane</keyword>
<feature type="transmembrane region" description="Helical" evidence="6">
    <location>
        <begin position="955"/>
        <end position="981"/>
    </location>
</feature>
<keyword evidence="4 6" id="KW-0472">Membrane</keyword>
<feature type="transmembrane region" description="Helical" evidence="6">
    <location>
        <begin position="840"/>
        <end position="859"/>
    </location>
</feature>
<feature type="compositionally biased region" description="Basic and acidic residues" evidence="5">
    <location>
        <begin position="327"/>
        <end position="337"/>
    </location>
</feature>
<evidence type="ECO:0000256" key="5">
    <source>
        <dbReference type="SAM" id="MobiDB-lite"/>
    </source>
</evidence>
<accession>A0AAV4A6T3</accession>
<feature type="domain" description="G-protein coupled receptors family 2 profile 2" evidence="8">
    <location>
        <begin position="803"/>
        <end position="1054"/>
    </location>
</feature>
<reference evidence="9 10" key="1">
    <citation type="journal article" date="2021" name="Elife">
        <title>Chloroplast acquisition without the gene transfer in kleptoplastic sea slugs, Plakobranchus ocellatus.</title>
        <authorList>
            <person name="Maeda T."/>
            <person name="Takahashi S."/>
            <person name="Yoshida T."/>
            <person name="Shimamura S."/>
            <person name="Takaki Y."/>
            <person name="Nagai Y."/>
            <person name="Toyoda A."/>
            <person name="Suzuki Y."/>
            <person name="Arimoto A."/>
            <person name="Ishii H."/>
            <person name="Satoh N."/>
            <person name="Nishiyama T."/>
            <person name="Hasebe M."/>
            <person name="Maruyama T."/>
            <person name="Minagawa J."/>
            <person name="Obokata J."/>
            <person name="Shigenobu S."/>
        </authorList>
    </citation>
    <scope>NUCLEOTIDE SEQUENCE [LARGE SCALE GENOMIC DNA]</scope>
</reference>
<feature type="transmembrane region" description="Helical" evidence="6">
    <location>
        <begin position="913"/>
        <end position="935"/>
    </location>
</feature>
<dbReference type="AlphaFoldDB" id="A0AAV4A6T3"/>
<dbReference type="Gene3D" id="1.20.1070.10">
    <property type="entry name" value="Rhodopsin 7-helix transmembrane proteins"/>
    <property type="match status" value="1"/>
</dbReference>
<feature type="chain" id="PRO_5043337999" evidence="7">
    <location>
        <begin position="22"/>
        <end position="1149"/>
    </location>
</feature>
<gene>
    <name evidence="9" type="ORF">PoB_002908700</name>
</gene>
<name>A0AAV4A6T3_9GAST</name>
<evidence type="ECO:0000256" key="7">
    <source>
        <dbReference type="SAM" id="SignalP"/>
    </source>
</evidence>
<dbReference type="InterPro" id="IPR053231">
    <property type="entry name" value="GPCR_LN-TM7"/>
</dbReference>
<evidence type="ECO:0000256" key="2">
    <source>
        <dbReference type="ARBA" id="ARBA00022692"/>
    </source>
</evidence>
<evidence type="ECO:0000259" key="8">
    <source>
        <dbReference type="PROSITE" id="PS50261"/>
    </source>
</evidence>
<dbReference type="CDD" id="cd15039">
    <property type="entry name" value="7tmB3_Methuselah-like"/>
    <property type="match status" value="1"/>
</dbReference>
<dbReference type="GO" id="GO:0007166">
    <property type="term" value="P:cell surface receptor signaling pathway"/>
    <property type="evidence" value="ECO:0007669"/>
    <property type="project" value="InterPro"/>
</dbReference>
<feature type="transmembrane region" description="Helical" evidence="6">
    <location>
        <begin position="871"/>
        <end position="892"/>
    </location>
</feature>
<feature type="compositionally biased region" description="Low complexity" evidence="5">
    <location>
        <begin position="340"/>
        <end position="349"/>
    </location>
</feature>
<feature type="transmembrane region" description="Helical" evidence="6">
    <location>
        <begin position="1033"/>
        <end position="1052"/>
    </location>
</feature>
<dbReference type="PANTHER" id="PTHR45902">
    <property type="entry name" value="LATROPHILIN RECEPTOR-LIKE PROTEIN A"/>
    <property type="match status" value="1"/>
</dbReference>
<organism evidence="9 10">
    <name type="scientific">Plakobranchus ocellatus</name>
    <dbReference type="NCBI Taxonomy" id="259542"/>
    <lineage>
        <taxon>Eukaryota</taxon>
        <taxon>Metazoa</taxon>
        <taxon>Spiralia</taxon>
        <taxon>Lophotrochozoa</taxon>
        <taxon>Mollusca</taxon>
        <taxon>Gastropoda</taxon>
        <taxon>Heterobranchia</taxon>
        <taxon>Euthyneura</taxon>
        <taxon>Panpulmonata</taxon>
        <taxon>Sacoglossa</taxon>
        <taxon>Placobranchoidea</taxon>
        <taxon>Plakobranchidae</taxon>
        <taxon>Plakobranchus</taxon>
    </lineage>
</organism>
<sequence>MLYLFILYFLCKLLTLYSADAEQFLYHGGSKNNDKPTWYEFDNHWRWERSVSDAVTSTQYFIFQWDKEKLSAFEYHLNVCTDRCFNGQLVQLNSTLGCPNIACFSCDCSMPQCRLYDTCCPDLLEVTKIFPSQIRLLEHNNIGLDFSDPLLQDVVDIFPDSARNISNCSDHNVSASIESNGTKEAEWWSRQGPNLVCRKERVGPSFLHIRSCPEDHGNETEETGCETDVDAESQSILFYQYVTDMATGISYFNALCAACNQVAAEKVDLQMRYISPQIAPWSVEIECNHLMYVYTALDDDSFLKLSLQPRSTCNVYQVPPKTLESEMMHNTSDDRGSRGGSSSASSSSSIGISSSSIGISSSSSSSSTTCLPSWFGALYSSCNITGLWRQWDADIESACLNMDHPTLRLFDFRQNRGVIFKNIFCAICNTGQYPWFYDSCKDQFDDGPVPVTSLPFSLLLGTRSRSPVKKIVYSPFANCPASHWAGPDGQCYPLECTSGKVLDQENNSCITALPSIGGLGYKVQLYYTVKPKTKLSTNSSFVSAASSDKDIIDLYLDSFKGNIRDLMYSLSASGELFFNVIAKRKRINDINDLYSTEREADSSFSSNKSILYPSMFAMTSRFTDTSDLGRDGFERSVLHQLVNADLELSITDDHTLVLTPVTVLDGYDQFMECSSVRHVSETHQCSSGRLIRLAFGIDPDSIWAATDIFLPFISLLTCPYVGFTSAQYQITADMSQVPPSFNITLNFTDIEFYFSFPFEMNMLALGSESLIVCYDVLQSKASEIGPLYYLVAEEEDEEILLSQYILTMICQILSILCLICTLATYFIFASLRSAAGMNNIFLCLSLLFAQAFLLAASHVTSSGPFCTILAIATHFLWLCMFCWSFVCCFHMYRIFTAKTRSANVSAKSRKIELVRKAVLCALAPALVVISVVITNKLSHGTSGYGEDGCFLDSSLLIWLTVIAPLVLVLICNLFFFGSTVMKIHGVRKLQSGENIKKDDRQNLYIYIKLSSMTGGFWVVSILAETLDNEPLRYISIVLNGLQGFFLFMSYIANRRVLNMYLKALGLQEYLPSSSSATDRSTLAKAASGVHKQGKPVESEVSASPVRKSTLTQQTSVESVDSGCRDGEDEPAENEEKTVDAQKMQETLHI</sequence>
<comment type="caution">
    <text evidence="9">The sequence shown here is derived from an EMBL/GenBank/DDBJ whole genome shotgun (WGS) entry which is preliminary data.</text>
</comment>
<dbReference type="GO" id="GO:0016020">
    <property type="term" value="C:membrane"/>
    <property type="evidence" value="ECO:0007669"/>
    <property type="project" value="UniProtKB-SubCell"/>
</dbReference>
<evidence type="ECO:0000256" key="6">
    <source>
        <dbReference type="SAM" id="Phobius"/>
    </source>
</evidence>
<dbReference type="InterPro" id="IPR017981">
    <property type="entry name" value="GPCR_2-like_7TM"/>
</dbReference>
<dbReference type="Pfam" id="PF00002">
    <property type="entry name" value="7tm_2"/>
    <property type="match status" value="1"/>
</dbReference>
<feature type="region of interest" description="Disordered" evidence="5">
    <location>
        <begin position="1081"/>
        <end position="1149"/>
    </location>
</feature>
<dbReference type="GO" id="GO:0004930">
    <property type="term" value="F:G protein-coupled receptor activity"/>
    <property type="evidence" value="ECO:0007669"/>
    <property type="project" value="InterPro"/>
</dbReference>
<evidence type="ECO:0000313" key="9">
    <source>
        <dbReference type="EMBL" id="GFO02582.1"/>
    </source>
</evidence>
<feature type="region of interest" description="Disordered" evidence="5">
    <location>
        <begin position="327"/>
        <end position="349"/>
    </location>
</feature>
<dbReference type="EMBL" id="BLXT01003611">
    <property type="protein sequence ID" value="GFO02582.1"/>
    <property type="molecule type" value="Genomic_DNA"/>
</dbReference>
<keyword evidence="3 6" id="KW-1133">Transmembrane helix</keyword>
<dbReference type="PROSITE" id="PS50261">
    <property type="entry name" value="G_PROTEIN_RECEP_F2_4"/>
    <property type="match status" value="1"/>
</dbReference>
<feature type="transmembrane region" description="Helical" evidence="6">
    <location>
        <begin position="1002"/>
        <end position="1021"/>
    </location>
</feature>
<protein>
    <submittedName>
        <fullName evidence="9">Adhesion g protein-coupled receptor l3</fullName>
    </submittedName>
</protein>
<evidence type="ECO:0000313" key="10">
    <source>
        <dbReference type="Proteomes" id="UP000735302"/>
    </source>
</evidence>
<feature type="transmembrane region" description="Helical" evidence="6">
    <location>
        <begin position="804"/>
        <end position="828"/>
    </location>
</feature>
<keyword evidence="7" id="KW-0732">Signal</keyword>